<reference evidence="1 2" key="1">
    <citation type="submission" date="2018-08" db="EMBL/GenBank/DDBJ databases">
        <title>Complete genome sequence of type strain Thalassospira indica MCCC 1A01103T, isolated from isolated from deep seawater of the Indian Ocean.</title>
        <authorList>
            <person name="Liu Y."/>
        </authorList>
    </citation>
    <scope>NUCLEOTIDE SEQUENCE [LARGE SCALE GENOMIC DNA]</scope>
    <source>
        <strain evidence="1 2">PB8BT</strain>
    </source>
</reference>
<dbReference type="Proteomes" id="UP000256971">
    <property type="component" value="Chromosome"/>
</dbReference>
<evidence type="ECO:0000313" key="2">
    <source>
        <dbReference type="Proteomes" id="UP000256971"/>
    </source>
</evidence>
<accession>A0ABM6XWR2</accession>
<gene>
    <name evidence="1" type="ORF">DY252_07665</name>
</gene>
<dbReference type="EMBL" id="CP031555">
    <property type="protein sequence ID" value="AXO14117.1"/>
    <property type="molecule type" value="Genomic_DNA"/>
</dbReference>
<organism evidence="1 2">
    <name type="scientific">Thalassospira indica</name>
    <dbReference type="NCBI Taxonomy" id="1891279"/>
    <lineage>
        <taxon>Bacteria</taxon>
        <taxon>Pseudomonadati</taxon>
        <taxon>Pseudomonadota</taxon>
        <taxon>Alphaproteobacteria</taxon>
        <taxon>Rhodospirillales</taxon>
        <taxon>Thalassospiraceae</taxon>
        <taxon>Thalassospira</taxon>
    </lineage>
</organism>
<keyword evidence="2" id="KW-1185">Reference proteome</keyword>
<protein>
    <submittedName>
        <fullName evidence="1">Uncharacterized protein</fullName>
    </submittedName>
</protein>
<name>A0ABM6XWR2_9PROT</name>
<sequence length="79" mass="9340">MQRGCLRIAVLNDRTVQSKEQIMSYRIAYQGHFYSEDELREALWLVQIELRNGLPEEEKREAEQQILELNGLLKSLHNP</sequence>
<proteinExistence type="predicted"/>
<evidence type="ECO:0000313" key="1">
    <source>
        <dbReference type="EMBL" id="AXO14117.1"/>
    </source>
</evidence>